<sequence length="29" mass="3623">MQITKIFQFCNQIKLLLRYAIEFHKNIRL</sequence>
<proteinExistence type="predicted"/>
<name>A0A8S5UBH6_9CAUD</name>
<dbReference type="EMBL" id="BK016062">
    <property type="protein sequence ID" value="DAF91847.1"/>
    <property type="molecule type" value="Genomic_DNA"/>
</dbReference>
<accession>A0A8S5UBH6</accession>
<protein>
    <submittedName>
        <fullName evidence="1">Uncharacterized protein</fullName>
    </submittedName>
</protein>
<reference evidence="1" key="1">
    <citation type="journal article" date="2021" name="Proc. Natl. Acad. Sci. U.S.A.">
        <title>A Catalog of Tens of Thousands of Viruses from Human Metagenomes Reveals Hidden Associations with Chronic Diseases.</title>
        <authorList>
            <person name="Tisza M.J."/>
            <person name="Buck C.B."/>
        </authorList>
    </citation>
    <scope>NUCLEOTIDE SEQUENCE</scope>
    <source>
        <strain evidence="1">CtZkC8</strain>
    </source>
</reference>
<organism evidence="1">
    <name type="scientific">Podoviridae sp. ctZkC8</name>
    <dbReference type="NCBI Taxonomy" id="2825259"/>
    <lineage>
        <taxon>Viruses</taxon>
        <taxon>Duplodnaviria</taxon>
        <taxon>Heunggongvirae</taxon>
        <taxon>Uroviricota</taxon>
        <taxon>Caudoviricetes</taxon>
    </lineage>
</organism>
<evidence type="ECO:0000313" key="1">
    <source>
        <dbReference type="EMBL" id="DAF91847.1"/>
    </source>
</evidence>